<dbReference type="RefSeq" id="WP_319990159.1">
    <property type="nucleotide sequence ID" value="NZ_JAXAVV010000044.1"/>
</dbReference>
<name>A0ABU4U7C2_9PSEU</name>
<accession>A0ABU4U7C2</accession>
<proteinExistence type="predicted"/>
<sequence length="120" mass="13501">MLNTALFTAGGHLWNDLAGWTGDPHLSPFRLAGHLAIAGGFWLICASWVRLYQAAAEHRLAAAGPYARERHPQYDARLAHDEEREVPKRFGEQRTVHAARTPAFLPRLRVAPAERVKRSR</sequence>
<reference evidence="2 3" key="1">
    <citation type="submission" date="2023-11" db="EMBL/GenBank/DDBJ databases">
        <title>Lentzea sokolovensis, sp. nov., Lentzea kristufkii, sp. nov., and Lentzea miocenensis, sp. nov., rare actinobacteria from Sokolov Coal Basin, Miocene lacustrine sediment, Czech Republic.</title>
        <authorList>
            <person name="Lara A."/>
            <person name="Kotroba L."/>
            <person name="Nouioui I."/>
            <person name="Neumann-Schaal M."/>
            <person name="Mast Y."/>
            <person name="Chronakova A."/>
        </authorList>
    </citation>
    <scope>NUCLEOTIDE SEQUENCE [LARGE SCALE GENOMIC DNA]</scope>
    <source>
        <strain evidence="2 3">BCCO 10_0798</strain>
    </source>
</reference>
<comment type="caution">
    <text evidence="2">The sequence shown here is derived from an EMBL/GenBank/DDBJ whole genome shotgun (WGS) entry which is preliminary data.</text>
</comment>
<dbReference type="Proteomes" id="UP001271792">
    <property type="component" value="Unassembled WGS sequence"/>
</dbReference>
<evidence type="ECO:0000313" key="3">
    <source>
        <dbReference type="Proteomes" id="UP001271792"/>
    </source>
</evidence>
<keyword evidence="1" id="KW-1133">Transmembrane helix</keyword>
<protein>
    <submittedName>
        <fullName evidence="2">Uncharacterized protein</fullName>
    </submittedName>
</protein>
<evidence type="ECO:0000313" key="2">
    <source>
        <dbReference type="EMBL" id="MDX8056496.1"/>
    </source>
</evidence>
<organism evidence="2 3">
    <name type="scientific">Lentzea kristufekii</name>
    <dbReference type="NCBI Taxonomy" id="3095430"/>
    <lineage>
        <taxon>Bacteria</taxon>
        <taxon>Bacillati</taxon>
        <taxon>Actinomycetota</taxon>
        <taxon>Actinomycetes</taxon>
        <taxon>Pseudonocardiales</taxon>
        <taxon>Pseudonocardiaceae</taxon>
        <taxon>Lentzea</taxon>
    </lineage>
</organism>
<keyword evidence="1" id="KW-0812">Transmembrane</keyword>
<evidence type="ECO:0000256" key="1">
    <source>
        <dbReference type="SAM" id="Phobius"/>
    </source>
</evidence>
<keyword evidence="3" id="KW-1185">Reference proteome</keyword>
<dbReference type="EMBL" id="JAXAVV010000044">
    <property type="protein sequence ID" value="MDX8056496.1"/>
    <property type="molecule type" value="Genomic_DNA"/>
</dbReference>
<gene>
    <name evidence="2" type="ORF">SK571_44580</name>
</gene>
<keyword evidence="1" id="KW-0472">Membrane</keyword>
<feature type="transmembrane region" description="Helical" evidence="1">
    <location>
        <begin position="31"/>
        <end position="49"/>
    </location>
</feature>
<reference evidence="2 3" key="2">
    <citation type="submission" date="2023-11" db="EMBL/GenBank/DDBJ databases">
        <authorList>
            <person name="Lara A.C."/>
            <person name="Chronakova A."/>
        </authorList>
    </citation>
    <scope>NUCLEOTIDE SEQUENCE [LARGE SCALE GENOMIC DNA]</scope>
    <source>
        <strain evidence="2 3">BCCO 10_0798</strain>
    </source>
</reference>